<feature type="domain" description="Radical SAM core" evidence="7">
    <location>
        <begin position="198"/>
        <end position="426"/>
    </location>
</feature>
<sequence length="643" mass="72892">MARTDRVSVFLVQQGVWDLPLESMPLASGFLKATALDDARLHGRCDIRIVNFNGGATLMKMAQEVFANDPPDVIAFSVLGWNYRDFGALAETFKQLNPDGWVIFGGTHVANQGARTFRMHPDVDVVVNGEGEMVFKDLLNAYLDGASPRNLPLITGISYQDSGGEVITTPPRNRIDDLDVIPSPFLTGAIDLTDDDGRFKYDVALMETNRGCPYKCSFCYWGGATGQRIRAFSRERLRAELELFAKHKVHTIVLCDANFGILPIDAEFIDDMIEVRDQYGYPRALETSWAKNKSKLFFDIVRRMKEAGMRSSFTLALQTLNEDALKTMNRHNMKVNEWEDLAQWLDQEGLDCYAELIWGAPGETVESFMEGYDRLSRHVSRIAVYPLHLLPNTSYAEKKDEYGIVTVRGDRDDFEYVLSHDTMTLEDNRLVKRFLFWARVMAENAVLRHTWVGLRELADIKQSEVMRDLDTWIGATDDPAADPLRAAVLRASTDDRAYGDAVEYLLGDPSAKRLLERWWTESVRPSLATEHAEVLDAIFRYDILTQPAYHSAEAAEPAERLPVVKLHGTEYFVRKDVEFEYDVPSIIEKVRLGSRDLPEPGRWKSDLYYRVGAEDFIGSTNHEEIVYFMGMTPAEVRAGSAAR</sequence>
<feature type="domain" description="B12-binding" evidence="6">
    <location>
        <begin position="7"/>
        <end position="149"/>
    </location>
</feature>
<keyword evidence="3" id="KW-0479">Metal-binding</keyword>
<dbReference type="SFLD" id="SFLDF00317">
    <property type="entry name" value="thioacetal_methlytransferase"/>
    <property type="match status" value="1"/>
</dbReference>
<dbReference type="PANTHER" id="PTHR43409:SF16">
    <property type="entry name" value="SLR0320 PROTEIN"/>
    <property type="match status" value="1"/>
</dbReference>
<evidence type="ECO:0000256" key="2">
    <source>
        <dbReference type="ARBA" id="ARBA00022691"/>
    </source>
</evidence>
<dbReference type="Pfam" id="PF02310">
    <property type="entry name" value="B12-binding"/>
    <property type="match status" value="1"/>
</dbReference>
<keyword evidence="5" id="KW-0411">Iron-sulfur</keyword>
<proteinExistence type="predicted"/>
<keyword evidence="2" id="KW-0949">S-adenosyl-L-methionine</keyword>
<dbReference type="PROSITE" id="PS51918">
    <property type="entry name" value="RADICAL_SAM"/>
    <property type="match status" value="1"/>
</dbReference>
<dbReference type="InterPro" id="IPR007197">
    <property type="entry name" value="rSAM"/>
</dbReference>
<evidence type="ECO:0000256" key="4">
    <source>
        <dbReference type="ARBA" id="ARBA00023004"/>
    </source>
</evidence>
<dbReference type="Gene3D" id="3.80.30.20">
    <property type="entry name" value="tm_1862 like domain"/>
    <property type="match status" value="1"/>
</dbReference>
<dbReference type="OrthoDB" id="5298546at2"/>
<dbReference type="STRING" id="641025.SAMN05421507_11529"/>
<dbReference type="InterPro" id="IPR006638">
    <property type="entry name" value="Elp3/MiaA/NifB-like_rSAM"/>
</dbReference>
<name>A0A1H0VNB1_9PSEU</name>
<evidence type="ECO:0000259" key="7">
    <source>
        <dbReference type="PROSITE" id="PS51918"/>
    </source>
</evidence>
<dbReference type="CDD" id="cd01335">
    <property type="entry name" value="Radical_SAM"/>
    <property type="match status" value="1"/>
</dbReference>
<comment type="cofactor">
    <cofactor evidence="1">
        <name>[4Fe-4S] cluster</name>
        <dbReference type="ChEBI" id="CHEBI:49883"/>
    </cofactor>
</comment>
<dbReference type="InterPro" id="IPR034466">
    <property type="entry name" value="Methyltransferase_Class_B"/>
</dbReference>
<dbReference type="NCBIfam" id="NF033712">
    <property type="entry name" value="B12_rSAM_KedN5"/>
    <property type="match status" value="1"/>
</dbReference>
<dbReference type="GO" id="GO:0031419">
    <property type="term" value="F:cobalamin binding"/>
    <property type="evidence" value="ECO:0007669"/>
    <property type="project" value="InterPro"/>
</dbReference>
<dbReference type="PROSITE" id="PS51332">
    <property type="entry name" value="B12_BINDING"/>
    <property type="match status" value="1"/>
</dbReference>
<dbReference type="GO" id="GO:0005829">
    <property type="term" value="C:cytosol"/>
    <property type="evidence" value="ECO:0007669"/>
    <property type="project" value="TreeGrafter"/>
</dbReference>
<dbReference type="EMBL" id="FNIX01000015">
    <property type="protein sequence ID" value="SDP80079.1"/>
    <property type="molecule type" value="Genomic_DNA"/>
</dbReference>
<gene>
    <name evidence="8" type="ORF">SAMN05421507_11529</name>
</gene>
<evidence type="ECO:0000256" key="3">
    <source>
        <dbReference type="ARBA" id="ARBA00022723"/>
    </source>
</evidence>
<dbReference type="SFLD" id="SFLDS00029">
    <property type="entry name" value="Radical_SAM"/>
    <property type="match status" value="1"/>
</dbReference>
<protein>
    <submittedName>
        <fullName evidence="8">Radical SAM superfamily enzyme YgiQ, UPF0313 family</fullName>
    </submittedName>
</protein>
<keyword evidence="9" id="KW-1185">Reference proteome</keyword>
<dbReference type="GO" id="GO:0046872">
    <property type="term" value="F:metal ion binding"/>
    <property type="evidence" value="ECO:0007669"/>
    <property type="project" value="UniProtKB-KW"/>
</dbReference>
<evidence type="ECO:0000313" key="8">
    <source>
        <dbReference type="EMBL" id="SDP80079.1"/>
    </source>
</evidence>
<dbReference type="Pfam" id="PF04055">
    <property type="entry name" value="Radical_SAM"/>
    <property type="match status" value="1"/>
</dbReference>
<dbReference type="SMART" id="SM00729">
    <property type="entry name" value="Elp3"/>
    <property type="match status" value="1"/>
</dbReference>
<evidence type="ECO:0000259" key="6">
    <source>
        <dbReference type="PROSITE" id="PS51332"/>
    </source>
</evidence>
<accession>A0A1H0VNB1</accession>
<organism evidence="8 9">
    <name type="scientific">Lentzea jiangxiensis</name>
    <dbReference type="NCBI Taxonomy" id="641025"/>
    <lineage>
        <taxon>Bacteria</taxon>
        <taxon>Bacillati</taxon>
        <taxon>Actinomycetota</taxon>
        <taxon>Actinomycetes</taxon>
        <taxon>Pseudonocardiales</taxon>
        <taxon>Pseudonocardiaceae</taxon>
        <taxon>Lentzea</taxon>
    </lineage>
</organism>
<dbReference type="SUPFAM" id="SSF102114">
    <property type="entry name" value="Radical SAM enzymes"/>
    <property type="match status" value="1"/>
</dbReference>
<dbReference type="Proteomes" id="UP000199691">
    <property type="component" value="Unassembled WGS sequence"/>
</dbReference>
<dbReference type="InterPro" id="IPR058240">
    <property type="entry name" value="rSAM_sf"/>
</dbReference>
<dbReference type="SFLD" id="SFLDF00436">
    <property type="entry name" value="pactamycin_C-methyltransferase"/>
    <property type="match status" value="1"/>
</dbReference>
<dbReference type="SFLD" id="SFLDG01123">
    <property type="entry name" value="methyltransferase_(Class_B)"/>
    <property type="match status" value="1"/>
</dbReference>
<dbReference type="GO" id="GO:0003824">
    <property type="term" value="F:catalytic activity"/>
    <property type="evidence" value="ECO:0007669"/>
    <property type="project" value="InterPro"/>
</dbReference>
<dbReference type="PANTHER" id="PTHR43409">
    <property type="entry name" value="ANAEROBIC MAGNESIUM-PROTOPORPHYRIN IX MONOMETHYL ESTER CYCLASE-RELATED"/>
    <property type="match status" value="1"/>
</dbReference>
<dbReference type="InterPro" id="IPR051198">
    <property type="entry name" value="BchE-like"/>
</dbReference>
<evidence type="ECO:0000313" key="9">
    <source>
        <dbReference type="Proteomes" id="UP000199691"/>
    </source>
</evidence>
<evidence type="ECO:0000256" key="1">
    <source>
        <dbReference type="ARBA" id="ARBA00001966"/>
    </source>
</evidence>
<reference evidence="9" key="1">
    <citation type="submission" date="2016-10" db="EMBL/GenBank/DDBJ databases">
        <authorList>
            <person name="Varghese N."/>
            <person name="Submissions S."/>
        </authorList>
    </citation>
    <scope>NUCLEOTIDE SEQUENCE [LARGE SCALE GENOMIC DNA]</scope>
    <source>
        <strain evidence="9">CGMCC 4.6609</strain>
    </source>
</reference>
<dbReference type="Gene3D" id="3.40.50.280">
    <property type="entry name" value="Cobalamin-binding domain"/>
    <property type="match status" value="1"/>
</dbReference>
<keyword evidence="4" id="KW-0408">Iron</keyword>
<evidence type="ECO:0000256" key="5">
    <source>
        <dbReference type="ARBA" id="ARBA00023014"/>
    </source>
</evidence>
<dbReference type="GO" id="GO:0051539">
    <property type="term" value="F:4 iron, 4 sulfur cluster binding"/>
    <property type="evidence" value="ECO:0007669"/>
    <property type="project" value="UniProtKB-KW"/>
</dbReference>
<dbReference type="InterPro" id="IPR023404">
    <property type="entry name" value="rSAM_horseshoe"/>
</dbReference>
<dbReference type="InterPro" id="IPR006158">
    <property type="entry name" value="Cobalamin-bd"/>
</dbReference>
<dbReference type="AlphaFoldDB" id="A0A1H0VNB1"/>
<dbReference type="SFLD" id="SFLDG01082">
    <property type="entry name" value="B12-binding_domain_containing"/>
    <property type="match status" value="1"/>
</dbReference>